<evidence type="ECO:0000256" key="2">
    <source>
        <dbReference type="SAM" id="SignalP"/>
    </source>
</evidence>
<feature type="region of interest" description="Disordered" evidence="1">
    <location>
        <begin position="49"/>
        <end position="87"/>
    </location>
</feature>
<name>A0A9N7YHT1_PLEPL</name>
<evidence type="ECO:0000256" key="1">
    <source>
        <dbReference type="SAM" id="MobiDB-lite"/>
    </source>
</evidence>
<organism evidence="3 4">
    <name type="scientific">Pleuronectes platessa</name>
    <name type="common">European plaice</name>
    <dbReference type="NCBI Taxonomy" id="8262"/>
    <lineage>
        <taxon>Eukaryota</taxon>
        <taxon>Metazoa</taxon>
        <taxon>Chordata</taxon>
        <taxon>Craniata</taxon>
        <taxon>Vertebrata</taxon>
        <taxon>Euteleostomi</taxon>
        <taxon>Actinopterygii</taxon>
        <taxon>Neopterygii</taxon>
        <taxon>Teleostei</taxon>
        <taxon>Neoteleostei</taxon>
        <taxon>Acanthomorphata</taxon>
        <taxon>Carangaria</taxon>
        <taxon>Pleuronectiformes</taxon>
        <taxon>Pleuronectoidei</taxon>
        <taxon>Pleuronectidae</taxon>
        <taxon>Pleuronectes</taxon>
    </lineage>
</organism>
<proteinExistence type="predicted"/>
<sequence length="181" mass="20104">MEKMRMILLLFRSTMWFWTVSLLRRPPCLLTLSSSIEVRLRDDLRVSDPESNMCLKPNQTAGLSGGVHDHQDEEETQTSGPQTAGWSGVYDGTASKLDVESLSSVRARCSRLCVKPVLSNFTLHLVPSPAPQDGDGLWSSGTLKSRIHHSVPPPTQVINRPEAPRLIRGQFECPRCLPGSR</sequence>
<protein>
    <recommendedName>
        <fullName evidence="5">Secreted protein</fullName>
    </recommendedName>
</protein>
<evidence type="ECO:0008006" key="5">
    <source>
        <dbReference type="Google" id="ProtNLM"/>
    </source>
</evidence>
<keyword evidence="4" id="KW-1185">Reference proteome</keyword>
<feature type="signal peptide" evidence="2">
    <location>
        <begin position="1"/>
        <end position="22"/>
    </location>
</feature>
<feature type="chain" id="PRO_5040318560" description="Secreted protein" evidence="2">
    <location>
        <begin position="23"/>
        <end position="181"/>
    </location>
</feature>
<comment type="caution">
    <text evidence="3">The sequence shown here is derived from an EMBL/GenBank/DDBJ whole genome shotgun (WGS) entry which is preliminary data.</text>
</comment>
<evidence type="ECO:0000313" key="3">
    <source>
        <dbReference type="EMBL" id="CAB1426168.1"/>
    </source>
</evidence>
<accession>A0A9N7YHT1</accession>
<dbReference type="EMBL" id="CADEAL010000864">
    <property type="protein sequence ID" value="CAB1426168.1"/>
    <property type="molecule type" value="Genomic_DNA"/>
</dbReference>
<evidence type="ECO:0000313" key="4">
    <source>
        <dbReference type="Proteomes" id="UP001153269"/>
    </source>
</evidence>
<reference evidence="3" key="1">
    <citation type="submission" date="2020-03" db="EMBL/GenBank/DDBJ databases">
        <authorList>
            <person name="Weist P."/>
        </authorList>
    </citation>
    <scope>NUCLEOTIDE SEQUENCE</scope>
</reference>
<feature type="region of interest" description="Disordered" evidence="1">
    <location>
        <begin position="129"/>
        <end position="159"/>
    </location>
</feature>
<dbReference type="Proteomes" id="UP001153269">
    <property type="component" value="Unassembled WGS sequence"/>
</dbReference>
<dbReference type="AlphaFoldDB" id="A0A9N7YHT1"/>
<gene>
    <name evidence="3" type="ORF">PLEPLA_LOCUS14103</name>
</gene>
<keyword evidence="2" id="KW-0732">Signal</keyword>